<dbReference type="Pfam" id="PF00005">
    <property type="entry name" value="ABC_tran"/>
    <property type="match status" value="2"/>
</dbReference>
<accession>M3B4F9</accession>
<feature type="transmembrane region" description="Helical" evidence="10">
    <location>
        <begin position="823"/>
        <end position="844"/>
    </location>
</feature>
<evidence type="ECO:0000256" key="3">
    <source>
        <dbReference type="ARBA" id="ARBA00022448"/>
    </source>
</evidence>
<dbReference type="GO" id="GO:0016020">
    <property type="term" value="C:membrane"/>
    <property type="evidence" value="ECO:0007669"/>
    <property type="project" value="UniProtKB-SubCell"/>
</dbReference>
<keyword evidence="13" id="KW-1185">Reference proteome</keyword>
<feature type="region of interest" description="Disordered" evidence="9">
    <location>
        <begin position="871"/>
        <end position="909"/>
    </location>
</feature>
<dbReference type="InterPro" id="IPR029481">
    <property type="entry name" value="ABC_trans_N"/>
</dbReference>
<dbReference type="InterPro" id="IPR003593">
    <property type="entry name" value="AAA+_ATPase"/>
</dbReference>
<keyword evidence="7 10" id="KW-1133">Transmembrane helix</keyword>
<feature type="domain" description="ABC transporter" evidence="11">
    <location>
        <begin position="920"/>
        <end position="1158"/>
    </location>
</feature>
<dbReference type="EMBL" id="KB456262">
    <property type="protein sequence ID" value="EMF14692.1"/>
    <property type="molecule type" value="Genomic_DNA"/>
</dbReference>
<reference evidence="12 13" key="1">
    <citation type="journal article" date="2012" name="PLoS Pathog.">
        <title>Diverse lifestyles and strategies of plant pathogenesis encoded in the genomes of eighteen Dothideomycetes fungi.</title>
        <authorList>
            <person name="Ohm R.A."/>
            <person name="Feau N."/>
            <person name="Henrissat B."/>
            <person name="Schoch C.L."/>
            <person name="Horwitz B.A."/>
            <person name="Barry K.W."/>
            <person name="Condon B.J."/>
            <person name="Copeland A.C."/>
            <person name="Dhillon B."/>
            <person name="Glaser F."/>
            <person name="Hesse C.N."/>
            <person name="Kosti I."/>
            <person name="LaButti K."/>
            <person name="Lindquist E.A."/>
            <person name="Lucas S."/>
            <person name="Salamov A.A."/>
            <person name="Bradshaw R.E."/>
            <person name="Ciuffetti L."/>
            <person name="Hamelin R.C."/>
            <person name="Kema G.H.J."/>
            <person name="Lawrence C."/>
            <person name="Scott J.A."/>
            <person name="Spatafora J.W."/>
            <person name="Turgeon B.G."/>
            <person name="de Wit P.J.G.M."/>
            <person name="Zhong S."/>
            <person name="Goodwin S.B."/>
            <person name="Grigoriev I.V."/>
        </authorList>
    </citation>
    <scope>NUCLEOTIDE SEQUENCE [LARGE SCALE GENOMIC DNA]</scope>
    <source>
        <strain evidence="12 13">SO2202</strain>
    </source>
</reference>
<keyword evidence="5" id="KW-0547">Nucleotide-binding</keyword>
<dbReference type="OMA" id="FCISNWA"/>
<dbReference type="PROSITE" id="PS50893">
    <property type="entry name" value="ABC_TRANSPORTER_2"/>
    <property type="match status" value="2"/>
</dbReference>
<feature type="compositionally biased region" description="Acidic residues" evidence="9">
    <location>
        <begin position="136"/>
        <end position="155"/>
    </location>
</feature>
<feature type="transmembrane region" description="Helical" evidence="10">
    <location>
        <begin position="575"/>
        <end position="595"/>
    </location>
</feature>
<evidence type="ECO:0000256" key="5">
    <source>
        <dbReference type="ARBA" id="ARBA00022741"/>
    </source>
</evidence>
<dbReference type="PROSITE" id="PS00211">
    <property type="entry name" value="ABC_TRANSPORTER_1"/>
    <property type="match status" value="1"/>
</dbReference>
<dbReference type="GO" id="GO:0016887">
    <property type="term" value="F:ATP hydrolysis activity"/>
    <property type="evidence" value="ECO:0007669"/>
    <property type="project" value="InterPro"/>
</dbReference>
<dbReference type="InterPro" id="IPR013525">
    <property type="entry name" value="ABC2_TM"/>
</dbReference>
<feature type="compositionally biased region" description="Basic and acidic residues" evidence="9">
    <location>
        <begin position="891"/>
        <end position="908"/>
    </location>
</feature>
<dbReference type="Pfam" id="PF14510">
    <property type="entry name" value="ABC_trans_N"/>
    <property type="match status" value="1"/>
</dbReference>
<feature type="transmembrane region" description="Helical" evidence="10">
    <location>
        <begin position="1550"/>
        <end position="1569"/>
    </location>
</feature>
<feature type="transmembrane region" description="Helical" evidence="10">
    <location>
        <begin position="1520"/>
        <end position="1538"/>
    </location>
</feature>
<dbReference type="Pfam" id="PF06422">
    <property type="entry name" value="PDR_CDR"/>
    <property type="match status" value="1"/>
</dbReference>
<evidence type="ECO:0000256" key="7">
    <source>
        <dbReference type="ARBA" id="ARBA00022989"/>
    </source>
</evidence>
<dbReference type="CDD" id="cd03233">
    <property type="entry name" value="ABCG_PDR_domain1"/>
    <property type="match status" value="1"/>
</dbReference>
<dbReference type="Gene3D" id="3.40.50.300">
    <property type="entry name" value="P-loop containing nucleotide triphosphate hydrolases"/>
    <property type="match status" value="2"/>
</dbReference>
<keyword evidence="8 10" id="KW-0472">Membrane</keyword>
<evidence type="ECO:0000256" key="4">
    <source>
        <dbReference type="ARBA" id="ARBA00022692"/>
    </source>
</evidence>
<dbReference type="Pfam" id="PF01061">
    <property type="entry name" value="ABC2_membrane"/>
    <property type="match status" value="2"/>
</dbReference>
<dbReference type="STRING" id="692275.M3B4F9"/>
<evidence type="ECO:0000259" key="11">
    <source>
        <dbReference type="PROSITE" id="PS50893"/>
    </source>
</evidence>
<keyword evidence="4 10" id="KW-0812">Transmembrane</keyword>
<feature type="compositionally biased region" description="Basic and acidic residues" evidence="9">
    <location>
        <begin position="1"/>
        <end position="11"/>
    </location>
</feature>
<keyword evidence="6" id="KW-0067">ATP-binding</keyword>
<evidence type="ECO:0000313" key="13">
    <source>
        <dbReference type="Proteomes" id="UP000016931"/>
    </source>
</evidence>
<feature type="transmembrane region" description="Helical" evidence="10">
    <location>
        <begin position="1254"/>
        <end position="1276"/>
    </location>
</feature>
<dbReference type="Proteomes" id="UP000016931">
    <property type="component" value="Unassembled WGS sequence"/>
</dbReference>
<evidence type="ECO:0000256" key="9">
    <source>
        <dbReference type="SAM" id="MobiDB-lite"/>
    </source>
</evidence>
<comment type="similarity">
    <text evidence="2">Belongs to the ABC transporter superfamily. ABCG family. PDR (TC 3.A.1.205) subfamily.</text>
</comment>
<dbReference type="eggNOG" id="KOG0065">
    <property type="taxonomic scope" value="Eukaryota"/>
</dbReference>
<dbReference type="InterPro" id="IPR027417">
    <property type="entry name" value="P-loop_NTPase"/>
</dbReference>
<keyword evidence="3" id="KW-0813">Transport</keyword>
<dbReference type="CDD" id="cd03232">
    <property type="entry name" value="ABCG_PDR_domain2"/>
    <property type="match status" value="1"/>
</dbReference>
<dbReference type="SMART" id="SM00382">
    <property type="entry name" value="AAA"/>
    <property type="match status" value="2"/>
</dbReference>
<feature type="transmembrane region" description="Helical" evidence="10">
    <location>
        <begin position="1365"/>
        <end position="1383"/>
    </location>
</feature>
<evidence type="ECO:0000313" key="12">
    <source>
        <dbReference type="EMBL" id="EMF14692.1"/>
    </source>
</evidence>
<feature type="transmembrane region" description="Helical" evidence="10">
    <location>
        <begin position="650"/>
        <end position="673"/>
    </location>
</feature>
<dbReference type="GO" id="GO:0140359">
    <property type="term" value="F:ABC-type transporter activity"/>
    <property type="evidence" value="ECO:0007669"/>
    <property type="project" value="InterPro"/>
</dbReference>
<feature type="region of interest" description="Disordered" evidence="9">
    <location>
        <begin position="1"/>
        <end position="155"/>
    </location>
</feature>
<dbReference type="InterPro" id="IPR034001">
    <property type="entry name" value="ABCG_PDR_1"/>
</dbReference>
<feature type="transmembrane region" description="Helical" evidence="10">
    <location>
        <begin position="715"/>
        <end position="733"/>
    </location>
</feature>
<feature type="transmembrane region" description="Helical" evidence="10">
    <location>
        <begin position="685"/>
        <end position="703"/>
    </location>
</feature>
<evidence type="ECO:0000256" key="6">
    <source>
        <dbReference type="ARBA" id="ARBA00022840"/>
    </source>
</evidence>
<dbReference type="PANTHER" id="PTHR19241">
    <property type="entry name" value="ATP-BINDING CASSETTE TRANSPORTER"/>
    <property type="match status" value="1"/>
</dbReference>
<feature type="transmembrane region" description="Helical" evidence="10">
    <location>
        <begin position="1288"/>
        <end position="1305"/>
    </location>
</feature>
<dbReference type="InterPro" id="IPR010929">
    <property type="entry name" value="PDR_CDR_ABC"/>
</dbReference>
<sequence length="1583" mass="177050">MWGSGVDERKLNTSSHSLNQWHRGDPHSDSDRAHTPLHPTEEVEDGTRGQDGTWGESDVGGWTTESAMADYENLRRNLTTMERTRSKEAAQDGNALTRTTTAQSKRSQGGRRRASLLTMSTQADHTATRQPTREEAEAEVEAGPDDDDDEEEREEFELEKFMRDGHFERREDGKPQKKVGVIYKDLTVKGVGSTASFVRTLPDAILGTFGPDLWHIITRFVPALGRRSGETRTLLHGFSGCVRDGEMLLVLGRPGAGCTTFLKAISNNREPYAEVTGEVTYGGISADKQKKMYRGEVNYNPEDDIHFASLNVWQTFTFALYTKTKKKAQEDIPVIANALMRMFGISHTKYTLVGDEYTRGVSGGERKRVSIAETLASKSTVTCWDNSTRGLDASTALDYARSLRIMTDVTNRTTLVTLYQAGEGIYDVMDKVLVIDQGHEIYMGPASDAKQYFIDLGYHCPERQTTADFLTAVTDPVERQFREGYEAKAPKTPEELEKAFRASPAYQRVLEDMRDYEAYLKESGYADAERFENAVQTGKSKNVRKKSPYTVSFPRQVTACVKREFWLLWGDKTTLYTKVFIIISNGLIVGSLFYGQPENTEGAFSRGGALFFSILFLGWLQLTELMKAVSGRAVVARHKDYAYYRPSAVSIARVVADLPVIFVQVVLFGIIMYFMTNLTVTASRFFIYLLFVYVTTIMLTALYRLFASVSPEIDTAVRFSGIALNLLVIYTGYVIPKTQLLSKYIWFGWMYWINPIAYSFEAVLSNEFAGRTMQCAPEQLVPQGSGIDPAYQGCPIAGAQIGSTEVSGSDYIGTQYNYSRSHLWRNFGVVIAFTVLYILLAVIATELFDFSAGGGGALAFKKSKRAKNQVKEAAPADEEKAGIAEDSSSSTKKEAGMGESGDSDKENEALEQITKSESIFTWRDVEYTVPYLGGEKKLLNKVNGYAKPGVMVALMGASGAGKTTLLNTLAQRQSMGVVSGEMFVDGRELDGAFQRNTGFCLQGDLHDGTATIREALEFSAILRQDASVPRSEKIAYVDKIIDLLELNDLQDAIISSLGVEQRKRLTIGVELAAKPSLLLFLDEPTSGLDSQSAYSIVRFLKKLAHAGQAIVCTIHQPSSVLIQQFDMILALNPGGNTFYFGPVGENGKDVIKYFSERGVDCPPSKNVAEFILETAARPVQGKDGKKINWNQEWRNSQQAKDVIQEIEGLKLSRSKTQPEGKRKEQEKEYAAPVGVQCTELLKRTFKQYWRDPSYLYGKLFVSVVIGIFNGFTFWQLGNTIQDMQNRMFTAFLILTLPPTIVNAVVPKFFTNMALWQAREYPSRIYGWFAFCTAQVVAEIPAAIIGAVVYWVLWYFATGLPTEASVSGYVFLMTMLFFLFQASWGQWICAFAPSFTVISNVMPFFFVMFSLFNGVVRPYSMIPVFWRYWMYWVNPSTWWISGVLAATLHNIPVQCAESETAMFNPPPGQTCSQYAGSFAQSAGGYLLNGDATSTCMYCPYSSGDQYLSTLNIHASQKWRDFGIFLVFVFTNWFLVYFFIWSVRVKGWSFGMGYLFGGLGKLVSLITKPFARIFDKKKKNKESQE</sequence>
<evidence type="ECO:0000256" key="8">
    <source>
        <dbReference type="ARBA" id="ARBA00023136"/>
    </source>
</evidence>
<evidence type="ECO:0000256" key="10">
    <source>
        <dbReference type="SAM" id="Phobius"/>
    </source>
</evidence>
<feature type="transmembrane region" description="Helical" evidence="10">
    <location>
        <begin position="1389"/>
        <end position="1411"/>
    </location>
</feature>
<feature type="transmembrane region" description="Helical" evidence="10">
    <location>
        <begin position="607"/>
        <end position="629"/>
    </location>
</feature>
<dbReference type="HOGENOM" id="CLU_000604_35_0_1"/>
<dbReference type="InterPro" id="IPR017871">
    <property type="entry name" value="ABC_transporter-like_CS"/>
</dbReference>
<gene>
    <name evidence="12" type="ORF">SEPMUDRAFT_148328</name>
</gene>
<dbReference type="FunFam" id="3.40.50.300:FF:000054">
    <property type="entry name" value="ABC multidrug transporter atrF"/>
    <property type="match status" value="1"/>
</dbReference>
<dbReference type="SUPFAM" id="SSF52540">
    <property type="entry name" value="P-loop containing nucleoside triphosphate hydrolases"/>
    <property type="match status" value="2"/>
</dbReference>
<comment type="subcellular location">
    <subcellularLocation>
        <location evidence="1">Membrane</location>
        <topology evidence="1">Multi-pass membrane protein</topology>
    </subcellularLocation>
</comment>
<dbReference type="OrthoDB" id="245989at2759"/>
<feature type="domain" description="ABC transporter" evidence="11">
    <location>
        <begin position="218"/>
        <end position="462"/>
    </location>
</feature>
<dbReference type="InterPro" id="IPR034003">
    <property type="entry name" value="ABCG_PDR_2"/>
</dbReference>
<proteinExistence type="inferred from homology"/>
<dbReference type="InterPro" id="IPR003439">
    <property type="entry name" value="ABC_transporter-like_ATP-bd"/>
</dbReference>
<feature type="compositionally biased region" description="Polar residues" evidence="9">
    <location>
        <begin position="94"/>
        <end position="107"/>
    </location>
</feature>
<feature type="compositionally biased region" description="Basic and acidic residues" evidence="9">
    <location>
        <begin position="22"/>
        <end position="48"/>
    </location>
</feature>
<feature type="transmembrane region" description="Helical" evidence="10">
    <location>
        <begin position="1325"/>
        <end position="1353"/>
    </location>
</feature>
<evidence type="ECO:0000256" key="2">
    <source>
        <dbReference type="ARBA" id="ARBA00006012"/>
    </source>
</evidence>
<evidence type="ECO:0000256" key="1">
    <source>
        <dbReference type="ARBA" id="ARBA00004141"/>
    </source>
</evidence>
<dbReference type="RefSeq" id="XP_016762813.1">
    <property type="nucleotide sequence ID" value="XM_016904854.1"/>
</dbReference>
<name>M3B4F9_SPHMS</name>
<dbReference type="GO" id="GO:0005524">
    <property type="term" value="F:ATP binding"/>
    <property type="evidence" value="ECO:0007669"/>
    <property type="project" value="UniProtKB-KW"/>
</dbReference>
<protein>
    <submittedName>
        <fullName evidence="12">ABC transporter</fullName>
    </submittedName>
</protein>
<dbReference type="GeneID" id="27901991"/>
<feature type="compositionally biased region" description="Polar residues" evidence="9">
    <location>
        <begin position="117"/>
        <end position="130"/>
    </location>
</feature>
<organism evidence="12 13">
    <name type="scientific">Sphaerulina musiva (strain SO2202)</name>
    <name type="common">Poplar stem canker fungus</name>
    <name type="synonym">Septoria musiva</name>
    <dbReference type="NCBI Taxonomy" id="692275"/>
    <lineage>
        <taxon>Eukaryota</taxon>
        <taxon>Fungi</taxon>
        <taxon>Dikarya</taxon>
        <taxon>Ascomycota</taxon>
        <taxon>Pezizomycotina</taxon>
        <taxon>Dothideomycetes</taxon>
        <taxon>Dothideomycetidae</taxon>
        <taxon>Mycosphaerellales</taxon>
        <taxon>Mycosphaerellaceae</taxon>
        <taxon>Sphaerulina</taxon>
    </lineage>
</organism>